<dbReference type="SUPFAM" id="SSF52047">
    <property type="entry name" value="RNI-like"/>
    <property type="match status" value="1"/>
</dbReference>
<evidence type="ECO:0008006" key="3">
    <source>
        <dbReference type="Google" id="ProtNLM"/>
    </source>
</evidence>
<evidence type="ECO:0000313" key="2">
    <source>
        <dbReference type="EMBL" id="CCC49552.1"/>
    </source>
</evidence>
<dbReference type="SMART" id="SM00368">
    <property type="entry name" value="LRR_RI"/>
    <property type="match status" value="6"/>
</dbReference>
<evidence type="ECO:0000256" key="1">
    <source>
        <dbReference type="ARBA" id="ARBA00022737"/>
    </source>
</evidence>
<dbReference type="EMBL" id="HE573024">
    <property type="protein sequence ID" value="CCC49552.1"/>
    <property type="molecule type" value="Genomic_DNA"/>
</dbReference>
<proteinExistence type="predicted"/>
<dbReference type="Pfam" id="PF13516">
    <property type="entry name" value="LRR_6"/>
    <property type="match status" value="4"/>
</dbReference>
<dbReference type="PANTHER" id="PTHR24111:SF0">
    <property type="entry name" value="LEUCINE-RICH REPEAT-CONTAINING PROTEIN"/>
    <property type="match status" value="1"/>
</dbReference>
<keyword evidence="1" id="KW-0677">Repeat</keyword>
<name>G0U0F4_TRYVY</name>
<organism evidence="2">
    <name type="scientific">Trypanosoma vivax (strain Y486)</name>
    <dbReference type="NCBI Taxonomy" id="1055687"/>
    <lineage>
        <taxon>Eukaryota</taxon>
        <taxon>Discoba</taxon>
        <taxon>Euglenozoa</taxon>
        <taxon>Kinetoplastea</taxon>
        <taxon>Metakinetoplastina</taxon>
        <taxon>Trypanosomatida</taxon>
        <taxon>Trypanosomatidae</taxon>
        <taxon>Trypanosoma</taxon>
        <taxon>Duttonella</taxon>
    </lineage>
</organism>
<dbReference type="OMA" id="IKNCGMK"/>
<dbReference type="VEuPathDB" id="TriTrypDB:TvY486_0801610"/>
<dbReference type="InterPro" id="IPR001611">
    <property type="entry name" value="Leu-rich_rpt"/>
</dbReference>
<dbReference type="Gene3D" id="3.80.10.10">
    <property type="entry name" value="Ribonuclease Inhibitor"/>
    <property type="match status" value="2"/>
</dbReference>
<sequence>MWEETYTRACANRGLKPREEVLSATDGVVECYGNSFENFNNRLTDDEAAAIGAACAQLPLISVVCLPYNIITSRGAAALADAMQQGFNTLQHLDLSYNSIEGEGAVALAEAAAKHSALATLLLSGNAIGGIPGPSLKSLLESQVSQLVKLDLERTDQDMKSLVYLCRGLVHNTTLTTLNLNRPLMTNPMDVSYVVQHLSLALKENRTLQSLSLAHFNITDTDLELLFLTLRNSAVVSLSLKGNKLSQASGEPLAELLNHCPNFVHLDLTANRLRDVGASAIASAVSEHCGLQSLLMGNNTIGGTGLSALARALKLNTSVKALGLWGNDFSEESVADFFAIRKRLESVETIDFSFYVVDGVPMLARE</sequence>
<protein>
    <recommendedName>
        <fullName evidence="3">Leucine-rich repeat protein (LRRP)</fullName>
    </recommendedName>
</protein>
<dbReference type="PANTHER" id="PTHR24111">
    <property type="entry name" value="LEUCINE-RICH REPEAT-CONTAINING PROTEIN 34"/>
    <property type="match status" value="1"/>
</dbReference>
<dbReference type="AlphaFoldDB" id="G0U0F4"/>
<dbReference type="InterPro" id="IPR032675">
    <property type="entry name" value="LRR_dom_sf"/>
</dbReference>
<gene>
    <name evidence="2" type="ORF">TVY486_0801610</name>
</gene>
<reference evidence="2" key="1">
    <citation type="journal article" date="2012" name="Proc. Natl. Acad. Sci. U.S.A.">
        <title>Antigenic diversity is generated by distinct evolutionary mechanisms in African trypanosome species.</title>
        <authorList>
            <person name="Jackson A.P."/>
            <person name="Berry A."/>
            <person name="Aslett M."/>
            <person name="Allison H.C."/>
            <person name="Burton P."/>
            <person name="Vavrova-Anderson J."/>
            <person name="Brown R."/>
            <person name="Browne H."/>
            <person name="Corton N."/>
            <person name="Hauser H."/>
            <person name="Gamble J."/>
            <person name="Gilderthorp R."/>
            <person name="Marcello L."/>
            <person name="McQuillan J."/>
            <person name="Otto T.D."/>
            <person name="Quail M.A."/>
            <person name="Sanders M.J."/>
            <person name="van Tonder A."/>
            <person name="Ginger M.L."/>
            <person name="Field M.C."/>
            <person name="Barry J.D."/>
            <person name="Hertz-Fowler C."/>
            <person name="Berriman M."/>
        </authorList>
    </citation>
    <scope>NUCLEOTIDE SEQUENCE</scope>
    <source>
        <strain evidence="2">Y486</strain>
    </source>
</reference>
<accession>G0U0F4</accession>
<dbReference type="InterPro" id="IPR052201">
    <property type="entry name" value="LRR-containing_regulator"/>
</dbReference>